<sequence length="123" mass="11761">MAVTYTTAVKNARLDAVVTAIGATGVLEIGTTGMASILASITLNATAGTSAGGVLTFSGFPKNATAGNTGTAAAARIRTGTGGTDIVTGLTVGTAATDVVLNSTSITSGQTVTISSATITHAA</sequence>
<proteinExistence type="predicted"/>
<name>A0A6J5P4J6_9CAUD</name>
<organism evidence="1">
    <name type="scientific">uncultured Caudovirales phage</name>
    <dbReference type="NCBI Taxonomy" id="2100421"/>
    <lineage>
        <taxon>Viruses</taxon>
        <taxon>Duplodnaviria</taxon>
        <taxon>Heunggongvirae</taxon>
        <taxon>Uroviricota</taxon>
        <taxon>Caudoviricetes</taxon>
        <taxon>Peduoviridae</taxon>
        <taxon>Maltschvirus</taxon>
        <taxon>Maltschvirus maltsch</taxon>
    </lineage>
</organism>
<accession>A0A6J5P4J6</accession>
<gene>
    <name evidence="1" type="ORF">UFOVP840_49</name>
</gene>
<dbReference type="EMBL" id="LR796785">
    <property type="protein sequence ID" value="CAB4166709.1"/>
    <property type="molecule type" value="Genomic_DNA"/>
</dbReference>
<evidence type="ECO:0000313" key="1">
    <source>
        <dbReference type="EMBL" id="CAB4166709.1"/>
    </source>
</evidence>
<reference evidence="1" key="1">
    <citation type="submission" date="2020-04" db="EMBL/GenBank/DDBJ databases">
        <authorList>
            <person name="Chiriac C."/>
            <person name="Salcher M."/>
            <person name="Ghai R."/>
            <person name="Kavagutti S V."/>
        </authorList>
    </citation>
    <scope>NUCLEOTIDE SEQUENCE</scope>
</reference>
<protein>
    <submittedName>
        <fullName evidence="1">Uncharacterized protein</fullName>
    </submittedName>
</protein>